<evidence type="ECO:0000256" key="6">
    <source>
        <dbReference type="ARBA" id="ARBA00023163"/>
    </source>
</evidence>
<keyword evidence="4" id="KW-0479">Metal-binding</keyword>
<evidence type="ECO:0000256" key="7">
    <source>
        <dbReference type="ARBA" id="ARBA00025720"/>
    </source>
</evidence>
<accession>A0A8D0C739</accession>
<evidence type="ECO:0000313" key="10">
    <source>
        <dbReference type="Ensembl" id="ENSSMRP00000018173.1"/>
    </source>
</evidence>
<dbReference type="FunFam" id="1.10.10.60:FF:000024">
    <property type="entry name" value="DNA-directed RNA polymerases I, II, and III subunit"/>
    <property type="match status" value="1"/>
</dbReference>
<dbReference type="Proteomes" id="UP000694421">
    <property type="component" value="Unplaced"/>
</dbReference>
<dbReference type="GeneTree" id="ENSGT00390000007087"/>
<dbReference type="GO" id="GO:0005736">
    <property type="term" value="C:RNA polymerase I complex"/>
    <property type="evidence" value="ECO:0007669"/>
    <property type="project" value="TreeGrafter"/>
</dbReference>
<organism evidence="10 11">
    <name type="scientific">Salvator merianae</name>
    <name type="common">Argentine black and white tegu</name>
    <name type="synonym">Tupinambis merianae</name>
    <dbReference type="NCBI Taxonomy" id="96440"/>
    <lineage>
        <taxon>Eukaryota</taxon>
        <taxon>Metazoa</taxon>
        <taxon>Chordata</taxon>
        <taxon>Craniata</taxon>
        <taxon>Vertebrata</taxon>
        <taxon>Euteleostomi</taxon>
        <taxon>Lepidosauria</taxon>
        <taxon>Squamata</taxon>
        <taxon>Bifurcata</taxon>
        <taxon>Unidentata</taxon>
        <taxon>Episquamata</taxon>
        <taxon>Laterata</taxon>
        <taxon>Teiioidea</taxon>
        <taxon>Teiidae</taxon>
        <taxon>Salvator</taxon>
    </lineage>
</organism>
<evidence type="ECO:0000256" key="4">
    <source>
        <dbReference type="ARBA" id="ARBA00022723"/>
    </source>
</evidence>
<dbReference type="GO" id="GO:0005666">
    <property type="term" value="C:RNA polymerase III complex"/>
    <property type="evidence" value="ECO:0007669"/>
    <property type="project" value="TreeGrafter"/>
</dbReference>
<keyword evidence="6" id="KW-0804">Transcription</keyword>
<dbReference type="PANTHER" id="PTHR23431">
    <property type="entry name" value="DNA-DIRECTED RNA POLYMERASES I, II, AND III SUBUNIT RPABC5 FAMILY MEMBER"/>
    <property type="match status" value="1"/>
</dbReference>
<comment type="subcellular location">
    <subcellularLocation>
        <location evidence="1">Nucleus</location>
    </subcellularLocation>
</comment>
<dbReference type="GO" id="GO:0003899">
    <property type="term" value="F:DNA-directed RNA polymerase activity"/>
    <property type="evidence" value="ECO:0007669"/>
    <property type="project" value="InterPro"/>
</dbReference>
<evidence type="ECO:0000313" key="11">
    <source>
        <dbReference type="Proteomes" id="UP000694421"/>
    </source>
</evidence>
<dbReference type="Pfam" id="PF01194">
    <property type="entry name" value="RNA_pol_N"/>
    <property type="match status" value="1"/>
</dbReference>
<dbReference type="GO" id="GO:0008270">
    <property type="term" value="F:zinc ion binding"/>
    <property type="evidence" value="ECO:0007669"/>
    <property type="project" value="TreeGrafter"/>
</dbReference>
<evidence type="ECO:0000256" key="3">
    <source>
        <dbReference type="ARBA" id="ARBA00022478"/>
    </source>
</evidence>
<dbReference type="GO" id="GO:0006360">
    <property type="term" value="P:transcription by RNA polymerase I"/>
    <property type="evidence" value="ECO:0007669"/>
    <property type="project" value="TreeGrafter"/>
</dbReference>
<dbReference type="PANTHER" id="PTHR23431:SF11">
    <property type="entry name" value="DNA-DIRECTED RNA POLYMERASES I, II, AND III SUBUNIT RPABC5"/>
    <property type="match status" value="1"/>
</dbReference>
<evidence type="ECO:0000256" key="1">
    <source>
        <dbReference type="ARBA" id="ARBA00004123"/>
    </source>
</evidence>
<dbReference type="Ensembl" id="ENSSMRT00000021270.1">
    <property type="protein sequence ID" value="ENSSMRP00000018173.1"/>
    <property type="gene ID" value="ENSSMRG00000014142.1"/>
</dbReference>
<reference evidence="10" key="2">
    <citation type="submission" date="2025-09" db="UniProtKB">
        <authorList>
            <consortium name="Ensembl"/>
        </authorList>
    </citation>
    <scope>IDENTIFICATION</scope>
</reference>
<dbReference type="AlphaFoldDB" id="A0A8D0C739"/>
<keyword evidence="3" id="KW-0240">DNA-directed RNA polymerase</keyword>
<keyword evidence="11" id="KW-1185">Reference proteome</keyword>
<comment type="similarity">
    <text evidence="7">Belongs to the archaeal Rpo10/eukaryotic RPB10 RNA polymerase subunit family.</text>
</comment>
<evidence type="ECO:0000256" key="5">
    <source>
        <dbReference type="ARBA" id="ARBA00022833"/>
    </source>
</evidence>
<name>A0A8D0C739_SALMN</name>
<sequence length="104" mass="11953">MIISVRCFTCGKIVGNTWEAYLGLLQVVYAEGSDALDALGLKRYCCWCMLFAHVDLIEKLLNYTPLEKEIREMYDAQTLVFKNCCSKVHGLKLCRSCLVRDFIF</sequence>
<evidence type="ECO:0000256" key="2">
    <source>
        <dbReference type="ARBA" id="ARBA00020813"/>
    </source>
</evidence>
<evidence type="ECO:0000256" key="8">
    <source>
        <dbReference type="ARBA" id="ARBA00054640"/>
    </source>
</evidence>
<proteinExistence type="inferred from homology"/>
<dbReference type="OMA" id="YKTADAH"/>
<protein>
    <recommendedName>
        <fullName evidence="2">DNA-directed RNA polymerases I, II, and III subunit RPABC5</fullName>
    </recommendedName>
    <alternativeName>
        <fullName evidence="9">DNA-directed RNA polymerase III subunit L</fullName>
    </alternativeName>
</protein>
<dbReference type="GO" id="GO:0042797">
    <property type="term" value="P:tRNA transcription by RNA polymerase III"/>
    <property type="evidence" value="ECO:0007669"/>
    <property type="project" value="TreeGrafter"/>
</dbReference>
<dbReference type="GO" id="GO:0005665">
    <property type="term" value="C:RNA polymerase II, core complex"/>
    <property type="evidence" value="ECO:0007669"/>
    <property type="project" value="TreeGrafter"/>
</dbReference>
<dbReference type="InterPro" id="IPR023580">
    <property type="entry name" value="RNA_pol_su_RPB10"/>
</dbReference>
<dbReference type="GO" id="GO:0006366">
    <property type="term" value="P:transcription by RNA polymerase II"/>
    <property type="evidence" value="ECO:0007669"/>
    <property type="project" value="TreeGrafter"/>
</dbReference>
<dbReference type="GO" id="GO:0003677">
    <property type="term" value="F:DNA binding"/>
    <property type="evidence" value="ECO:0007669"/>
    <property type="project" value="InterPro"/>
</dbReference>
<keyword evidence="5" id="KW-0862">Zinc</keyword>
<evidence type="ECO:0000256" key="9">
    <source>
        <dbReference type="ARBA" id="ARBA00078853"/>
    </source>
</evidence>
<dbReference type="InterPro" id="IPR000268">
    <property type="entry name" value="RPABC5/Rpb10"/>
</dbReference>
<comment type="function">
    <text evidence="8">DNA-dependent RNA polymerase catalyzes the transcription of DNA into RNA using the four ribonucleoside triphosphates as substrates. Common component of RNA polymerases I, II and III which synthesize ribosomal RNA precursors, mRNA precursors and many functional non-coding RNAs, and a small RNAs, such as 5S rRNA and tRNAs, respectively.</text>
</comment>
<reference evidence="10" key="1">
    <citation type="submission" date="2025-08" db="UniProtKB">
        <authorList>
            <consortium name="Ensembl"/>
        </authorList>
    </citation>
    <scope>IDENTIFICATION</scope>
</reference>
<dbReference type="SUPFAM" id="SSF46924">
    <property type="entry name" value="RNA polymerase subunit RPB10"/>
    <property type="match status" value="1"/>
</dbReference>
<dbReference type="Gene3D" id="1.10.10.60">
    <property type="entry name" value="Homeodomain-like"/>
    <property type="match status" value="1"/>
</dbReference>